<dbReference type="EMBL" id="CP093428">
    <property type="protein sequence ID" value="WGK89280.1"/>
    <property type="molecule type" value="Genomic_DNA"/>
</dbReference>
<evidence type="ECO:0000313" key="2">
    <source>
        <dbReference type="EMBL" id="WGK89280.1"/>
    </source>
</evidence>
<dbReference type="InterPro" id="IPR014833">
    <property type="entry name" value="TnsA_N"/>
</dbReference>
<proteinExistence type="predicted"/>
<evidence type="ECO:0000313" key="3">
    <source>
        <dbReference type="Proteomes" id="UP001243713"/>
    </source>
</evidence>
<accession>A0ABY8MPJ6</accession>
<dbReference type="Proteomes" id="UP001243713">
    <property type="component" value="Chromosome"/>
</dbReference>
<name>A0ABY8MPJ6_9PSED</name>
<dbReference type="Pfam" id="PF08722">
    <property type="entry name" value="Tn7_TnsA-like_N"/>
    <property type="match status" value="1"/>
</dbReference>
<organism evidence="2 3">
    <name type="scientific">Pseudomonas migulae</name>
    <dbReference type="NCBI Taxonomy" id="78543"/>
    <lineage>
        <taxon>Bacteria</taxon>
        <taxon>Pseudomonadati</taxon>
        <taxon>Pseudomonadota</taxon>
        <taxon>Gammaproteobacteria</taxon>
        <taxon>Pseudomonadales</taxon>
        <taxon>Pseudomonadaceae</taxon>
        <taxon>Pseudomonas</taxon>
    </lineage>
</organism>
<evidence type="ECO:0000259" key="1">
    <source>
        <dbReference type="Pfam" id="PF08722"/>
    </source>
</evidence>
<protein>
    <submittedName>
        <fullName evidence="2">Tn7 transposase TnsA N-terminal domain-containing protein</fullName>
    </submittedName>
</protein>
<reference evidence="2 3" key="1">
    <citation type="submission" date="2022-03" db="EMBL/GenBank/DDBJ databases">
        <title>Plant growth promoting endophytes with ACC deaminase activity.</title>
        <authorList>
            <person name="Charles T."/>
            <person name="Van Dyk A."/>
            <person name="Cheng J."/>
            <person name="Heil J."/>
        </authorList>
    </citation>
    <scope>NUCLEOTIDE SEQUENCE [LARGE SCALE GENOMIC DNA]</scope>
    <source>
        <strain evidence="2 3">8R6</strain>
    </source>
</reference>
<sequence length="216" mass="24695">MKKLRTQDGGTTSPLRNIKRSQYGKQTTFFPSRKNGELIICEVRLEADACFLWEQDKNVVSYRAQPERLVLEVEGKSRTYVPDFAVRYASGLTKFVEIKPDNVFLKPKYLALYRAATQRLRERGDDFELLTASRIRQQPRLNNLIKTYCQARGVTPLEQAYLRDQLSMLTSPMKICDLLALPSPPSPAALSAAIFGLDLRCDWNKPISTNSRVFWG</sequence>
<gene>
    <name evidence="2" type="ORF">MOQ58_22515</name>
</gene>
<keyword evidence="3" id="KW-1185">Reference proteome</keyword>
<feature type="domain" description="TnsA endonuclease N-terminal" evidence="1">
    <location>
        <begin position="56"/>
        <end position="131"/>
    </location>
</feature>
<dbReference type="RefSeq" id="WP_280161988.1">
    <property type="nucleotide sequence ID" value="NZ_CP093428.1"/>
</dbReference>